<dbReference type="SMART" id="SM00860">
    <property type="entry name" value="SMI1_KNR4"/>
    <property type="match status" value="1"/>
</dbReference>
<dbReference type="Proteomes" id="UP001597459">
    <property type="component" value="Unassembled WGS sequence"/>
</dbReference>
<reference evidence="3" key="1">
    <citation type="journal article" date="2019" name="Int. J. Syst. Evol. Microbiol.">
        <title>The Global Catalogue of Microorganisms (GCM) 10K type strain sequencing project: providing services to taxonomists for standard genome sequencing and annotation.</title>
        <authorList>
            <consortium name="The Broad Institute Genomics Platform"/>
            <consortium name="The Broad Institute Genome Sequencing Center for Infectious Disease"/>
            <person name="Wu L."/>
            <person name="Ma J."/>
        </authorList>
    </citation>
    <scope>NUCLEOTIDE SEQUENCE [LARGE SCALE GENOMIC DNA]</scope>
    <source>
        <strain evidence="3">KCTC 42423</strain>
    </source>
</reference>
<dbReference type="RefSeq" id="WP_378255734.1">
    <property type="nucleotide sequence ID" value="NZ_JBHSJV010000001.1"/>
</dbReference>
<evidence type="ECO:0000313" key="3">
    <source>
        <dbReference type="Proteomes" id="UP001597459"/>
    </source>
</evidence>
<accession>A0ABW5N4M8</accession>
<name>A0ABW5N4M8_9FLAO</name>
<dbReference type="InterPro" id="IPR037883">
    <property type="entry name" value="Knr4/Smi1-like_sf"/>
</dbReference>
<keyword evidence="3" id="KW-1185">Reference proteome</keyword>
<proteinExistence type="predicted"/>
<dbReference type="InterPro" id="IPR018958">
    <property type="entry name" value="Knr4/Smi1-like_dom"/>
</dbReference>
<evidence type="ECO:0000313" key="2">
    <source>
        <dbReference type="EMBL" id="MFD2590143.1"/>
    </source>
</evidence>
<dbReference type="SUPFAM" id="SSF160631">
    <property type="entry name" value="SMI1/KNR4-like"/>
    <property type="match status" value="1"/>
</dbReference>
<organism evidence="2 3">
    <name type="scientific">Aquimarina hainanensis</name>
    <dbReference type="NCBI Taxonomy" id="1578017"/>
    <lineage>
        <taxon>Bacteria</taxon>
        <taxon>Pseudomonadati</taxon>
        <taxon>Bacteroidota</taxon>
        <taxon>Flavobacteriia</taxon>
        <taxon>Flavobacteriales</taxon>
        <taxon>Flavobacteriaceae</taxon>
        <taxon>Aquimarina</taxon>
    </lineage>
</organism>
<dbReference type="Pfam" id="PF09346">
    <property type="entry name" value="SMI1_KNR4"/>
    <property type="match status" value="1"/>
</dbReference>
<protein>
    <submittedName>
        <fullName evidence="2">SMI1/KNR4 family protein</fullName>
    </submittedName>
</protein>
<evidence type="ECO:0000259" key="1">
    <source>
        <dbReference type="SMART" id="SM00860"/>
    </source>
</evidence>
<feature type="domain" description="Knr4/Smi1-like" evidence="1">
    <location>
        <begin position="12"/>
        <end position="150"/>
    </location>
</feature>
<dbReference type="EMBL" id="JBHULX010000003">
    <property type="protein sequence ID" value="MFD2590143.1"/>
    <property type="molecule type" value="Genomic_DNA"/>
</dbReference>
<sequence>MKEIKIFKEESTISLREIKDAEELWNKKFPSDFKSFLLKYNGGIPYPNHPTIHSENDAELWSIERFLSIGDIIIQKKHPMTYTLHDIEAEDFVPHNLNNDEILVFAFGDRGIYFMSLQQHQYGQIYFANYSGGDGIVKINTNSFTEFFNSLTIASWYEEEYDPDFDFKELHYSDNKIFQYYFYYTPNDPDLGLQRFKEVFAIYGDIQPPEDGYPNIPQKYVDDRLKLDFLLKQGCSTDGLLLYAKKASTIHYLVEELQLDINKMYKGRYPLQNYLTTTYQAEIKSNYELISELLEMGIKMDWSISGTKIDQSADATMTEKLRLLNDEYLNYEIQDKEWWAKNGKPSGHIPFKKSKYIADKLNTYKSKT</sequence>
<comment type="caution">
    <text evidence="2">The sequence shown here is derived from an EMBL/GenBank/DDBJ whole genome shotgun (WGS) entry which is preliminary data.</text>
</comment>
<gene>
    <name evidence="2" type="ORF">ACFSTE_04825</name>
</gene>
<dbReference type="Gene3D" id="3.40.1580.10">
    <property type="entry name" value="SMI1/KNR4-like"/>
    <property type="match status" value="1"/>
</dbReference>